<proteinExistence type="predicted"/>
<feature type="compositionally biased region" description="Polar residues" evidence="1">
    <location>
        <begin position="167"/>
        <end position="176"/>
    </location>
</feature>
<dbReference type="Proteomes" id="UP000245383">
    <property type="component" value="Unassembled WGS sequence"/>
</dbReference>
<dbReference type="AlphaFoldDB" id="A0A2T9YUL6"/>
<feature type="region of interest" description="Disordered" evidence="1">
    <location>
        <begin position="135"/>
        <end position="176"/>
    </location>
</feature>
<organism evidence="2 3">
    <name type="scientific">Smittium simulii</name>
    <dbReference type="NCBI Taxonomy" id="133385"/>
    <lineage>
        <taxon>Eukaryota</taxon>
        <taxon>Fungi</taxon>
        <taxon>Fungi incertae sedis</taxon>
        <taxon>Zoopagomycota</taxon>
        <taxon>Kickxellomycotina</taxon>
        <taxon>Harpellomycetes</taxon>
        <taxon>Harpellales</taxon>
        <taxon>Legeriomycetaceae</taxon>
        <taxon>Smittium</taxon>
    </lineage>
</organism>
<feature type="compositionally biased region" description="Polar residues" evidence="1">
    <location>
        <begin position="149"/>
        <end position="158"/>
    </location>
</feature>
<feature type="compositionally biased region" description="Low complexity" evidence="1">
    <location>
        <begin position="13"/>
        <end position="27"/>
    </location>
</feature>
<protein>
    <recommendedName>
        <fullName evidence="4">Rhodanese domain-containing protein</fullName>
    </recommendedName>
</protein>
<keyword evidence="3" id="KW-1185">Reference proteome</keyword>
<comment type="caution">
    <text evidence="2">The sequence shown here is derived from an EMBL/GenBank/DDBJ whole genome shotgun (WGS) entry which is preliminary data.</text>
</comment>
<gene>
    <name evidence="2" type="ORF">BB561_001425</name>
</gene>
<evidence type="ECO:0008006" key="4">
    <source>
        <dbReference type="Google" id="ProtNLM"/>
    </source>
</evidence>
<accession>A0A2T9YUL6</accession>
<feature type="region of interest" description="Disordered" evidence="1">
    <location>
        <begin position="1"/>
        <end position="85"/>
    </location>
</feature>
<feature type="compositionally biased region" description="Basic and acidic residues" evidence="1">
    <location>
        <begin position="137"/>
        <end position="148"/>
    </location>
</feature>
<reference evidence="2 3" key="1">
    <citation type="journal article" date="2018" name="MBio">
        <title>Comparative Genomics Reveals the Core Gene Toolbox for the Fungus-Insect Symbiosis.</title>
        <authorList>
            <person name="Wang Y."/>
            <person name="Stata M."/>
            <person name="Wang W."/>
            <person name="Stajich J.E."/>
            <person name="White M.M."/>
            <person name="Moncalvo J.M."/>
        </authorList>
    </citation>
    <scope>NUCLEOTIDE SEQUENCE [LARGE SCALE GENOMIC DNA]</scope>
    <source>
        <strain evidence="2 3">SWE-8-4</strain>
    </source>
</reference>
<evidence type="ECO:0000313" key="3">
    <source>
        <dbReference type="Proteomes" id="UP000245383"/>
    </source>
</evidence>
<sequence>MYNKNTELAKHQSASSSNGSPSRSRSSLSRRYRAGKNTLGVLSSPLKQNIRQIKNEANVQPIQPKNLNANPGNGGEPPINQDNHSKNLLFSEGMIQLYRANDIDNRSQNEEHLQQEYSIFLSSRNVSANSSKNFSFNEHREKSYDSNRQENLGQQSEADSGVKFSNDDMSNSPLSNQAQKNLFSTKQMEFCEEMNKMRLSNIYAELKTCIKIFIFGELAKIAIVTDIHKQNASFRCCKLCKFCINARGIATMREKFDVYDYLVELYKCDNFKINMNFTEFYEVNAYRFSLLSENNRLFTSFDPFYNFQNNLGPDYELKVSIEDCNFKDIYISTAEFAELYVKSELAGIKWDKISCFESLSDTKLLIIDLRNQKKIIKNYIAGSHNIKLTSKDIIQSSDTLIPIFTPLILANNFYSTAKSIGMTINDHIVVYYDDCVDSYNITIVQALKLIFPDLMLKYLAGGVQMLMDKHRHMITPIVKS</sequence>
<feature type="compositionally biased region" description="Polar residues" evidence="1">
    <location>
        <begin position="45"/>
        <end position="71"/>
    </location>
</feature>
<evidence type="ECO:0000256" key="1">
    <source>
        <dbReference type="SAM" id="MobiDB-lite"/>
    </source>
</evidence>
<name>A0A2T9YUL6_9FUNG</name>
<dbReference type="EMBL" id="MBFR01000042">
    <property type="protein sequence ID" value="PVU96047.1"/>
    <property type="molecule type" value="Genomic_DNA"/>
</dbReference>
<evidence type="ECO:0000313" key="2">
    <source>
        <dbReference type="EMBL" id="PVU96047.1"/>
    </source>
</evidence>